<feature type="modified residue" description="N6-(pyridoxal phosphate)lysine" evidence="8">
    <location>
        <position position="195"/>
    </location>
</feature>
<proteinExistence type="inferred from homology"/>
<dbReference type="EMBL" id="NGKC01000009">
    <property type="protein sequence ID" value="RSU11193.1"/>
    <property type="molecule type" value="Genomic_DNA"/>
</dbReference>
<dbReference type="InterPro" id="IPR015421">
    <property type="entry name" value="PyrdxlP-dep_Trfase_major"/>
</dbReference>
<evidence type="ECO:0000256" key="8">
    <source>
        <dbReference type="PIRSR" id="PIRSR001434-2"/>
    </source>
</evidence>
<dbReference type="EC" id="4.4.1.13" evidence="3"/>
<dbReference type="InterPro" id="IPR015422">
    <property type="entry name" value="PyrdxlP-dep_Trfase_small"/>
</dbReference>
<organism evidence="10 11">
    <name type="scientific">Vagococcus acidifermentans</name>
    <dbReference type="NCBI Taxonomy" id="564710"/>
    <lineage>
        <taxon>Bacteria</taxon>
        <taxon>Bacillati</taxon>
        <taxon>Bacillota</taxon>
        <taxon>Bacilli</taxon>
        <taxon>Lactobacillales</taxon>
        <taxon>Enterococcaceae</taxon>
        <taxon>Vagococcus</taxon>
    </lineage>
</organism>
<keyword evidence="4" id="KW-0028">Amino-acid biosynthesis</keyword>
<dbReference type="InterPro" id="IPR054542">
    <property type="entry name" value="Cys_met_metab_PP"/>
</dbReference>
<evidence type="ECO:0000256" key="9">
    <source>
        <dbReference type="RuleBase" id="RU362118"/>
    </source>
</evidence>
<dbReference type="RefSeq" id="WP_126813954.1">
    <property type="nucleotide sequence ID" value="NZ_NGKC01000009.1"/>
</dbReference>
<dbReference type="Gene3D" id="3.90.1150.10">
    <property type="entry name" value="Aspartate Aminotransferase, domain 1"/>
    <property type="match status" value="1"/>
</dbReference>
<evidence type="ECO:0000313" key="11">
    <source>
        <dbReference type="Proteomes" id="UP000286773"/>
    </source>
</evidence>
<dbReference type="PANTHER" id="PTHR11808">
    <property type="entry name" value="TRANS-SULFURATION ENZYME FAMILY MEMBER"/>
    <property type="match status" value="1"/>
</dbReference>
<dbReference type="CDD" id="cd00614">
    <property type="entry name" value="CGS_like"/>
    <property type="match status" value="1"/>
</dbReference>
<dbReference type="Gene3D" id="3.40.640.10">
    <property type="entry name" value="Type I PLP-dependent aspartate aminotransferase-like (Major domain)"/>
    <property type="match status" value="1"/>
</dbReference>
<dbReference type="PANTHER" id="PTHR11808:SF50">
    <property type="entry name" value="CYSTATHIONINE BETA-LYASE"/>
    <property type="match status" value="1"/>
</dbReference>
<protein>
    <recommendedName>
        <fullName evidence="3">cysteine-S-conjugate beta-lyase</fullName>
        <ecNumber evidence="3">4.4.1.13</ecNumber>
    </recommendedName>
</protein>
<gene>
    <name evidence="10" type="ORF">CBF27_08835</name>
</gene>
<dbReference type="PROSITE" id="PS00868">
    <property type="entry name" value="CYS_MET_METAB_PP"/>
    <property type="match status" value="1"/>
</dbReference>
<dbReference type="InterPro" id="IPR015424">
    <property type="entry name" value="PyrdxlP-dep_Trfase"/>
</dbReference>
<dbReference type="GO" id="GO:0030170">
    <property type="term" value="F:pyridoxal phosphate binding"/>
    <property type="evidence" value="ECO:0007669"/>
    <property type="project" value="InterPro"/>
</dbReference>
<evidence type="ECO:0000256" key="2">
    <source>
        <dbReference type="ARBA" id="ARBA00009077"/>
    </source>
</evidence>
<dbReference type="GO" id="GO:0005737">
    <property type="term" value="C:cytoplasm"/>
    <property type="evidence" value="ECO:0007669"/>
    <property type="project" value="TreeGrafter"/>
</dbReference>
<keyword evidence="7" id="KW-0456">Lyase</keyword>
<dbReference type="Pfam" id="PF01053">
    <property type="entry name" value="Cys_Met_Meta_PP"/>
    <property type="match status" value="1"/>
</dbReference>
<dbReference type="FunFam" id="3.40.640.10:FF:000009">
    <property type="entry name" value="Cystathionine gamma-synthase homolog"/>
    <property type="match status" value="1"/>
</dbReference>
<evidence type="ECO:0000256" key="5">
    <source>
        <dbReference type="ARBA" id="ARBA00022898"/>
    </source>
</evidence>
<comment type="similarity">
    <text evidence="2 9">Belongs to the trans-sulfuration enzymes family.</text>
</comment>
<evidence type="ECO:0000256" key="3">
    <source>
        <dbReference type="ARBA" id="ARBA00012224"/>
    </source>
</evidence>
<evidence type="ECO:0000256" key="1">
    <source>
        <dbReference type="ARBA" id="ARBA00001933"/>
    </source>
</evidence>
<dbReference type="SUPFAM" id="SSF53383">
    <property type="entry name" value="PLP-dependent transferases"/>
    <property type="match status" value="1"/>
</dbReference>
<dbReference type="OrthoDB" id="9780685at2"/>
<comment type="cofactor">
    <cofactor evidence="1 9">
        <name>pyridoxal 5'-phosphate</name>
        <dbReference type="ChEBI" id="CHEBI:597326"/>
    </cofactor>
</comment>
<name>A0A430AT15_9ENTE</name>
<accession>A0A430AT15</accession>
<dbReference type="GO" id="GO:0009086">
    <property type="term" value="P:methionine biosynthetic process"/>
    <property type="evidence" value="ECO:0007669"/>
    <property type="project" value="UniProtKB-KW"/>
</dbReference>
<sequence>MHINTRLLHNYPVIDEATGAASIAIHQTSTFHQADIAQQQDYTYTRFGNPTVSCLEECIAALEQARYGLAFSSGMAAINAVLFLLKQGDHLVLGENIYGGTFQMVTDILPDLGVTCTFVDESDPQAWELAIQENTAMFYLETPSNPLLTITDITSVCRIAKKHGILTACDNTFMTPLGQHPIELGVDIVIHSATKFINGHSDVVAGLLALNDDQLYEKLKKLQKALGGILAPQDAWLTLRGVKTLGLRMERSVENAEKLSAFLGKRNDVRHVYYPALPEHPNRNCHLRQAENGGAVLSFELASADAVCRFFDALTIPIVAVSLGGVESIVSYPWTMSHAIMPEEKRLAMGVTPNLVRLSCGIEDADDLITDFAKALAIAHSE</sequence>
<dbReference type="AlphaFoldDB" id="A0A430AT15"/>
<evidence type="ECO:0000256" key="6">
    <source>
        <dbReference type="ARBA" id="ARBA00023167"/>
    </source>
</evidence>
<evidence type="ECO:0000256" key="4">
    <source>
        <dbReference type="ARBA" id="ARBA00022605"/>
    </source>
</evidence>
<evidence type="ECO:0000256" key="7">
    <source>
        <dbReference type="ARBA" id="ARBA00023239"/>
    </source>
</evidence>
<dbReference type="PIRSF" id="PIRSF001434">
    <property type="entry name" value="CGS"/>
    <property type="match status" value="1"/>
</dbReference>
<dbReference type="InterPro" id="IPR000277">
    <property type="entry name" value="Cys/Met-Metab_PyrdxlP-dep_enz"/>
</dbReference>
<dbReference type="FunFam" id="3.90.1150.10:FF:000033">
    <property type="entry name" value="Cystathionine gamma-synthase"/>
    <property type="match status" value="1"/>
</dbReference>
<keyword evidence="11" id="KW-1185">Reference proteome</keyword>
<dbReference type="GO" id="GO:0019346">
    <property type="term" value="P:transsulfuration"/>
    <property type="evidence" value="ECO:0007669"/>
    <property type="project" value="InterPro"/>
</dbReference>
<reference evidence="10 11" key="1">
    <citation type="submission" date="2017-05" db="EMBL/GenBank/DDBJ databases">
        <title>Vagococcus spp. assemblies.</title>
        <authorList>
            <person name="Gulvik C.A."/>
        </authorList>
    </citation>
    <scope>NUCLEOTIDE SEQUENCE [LARGE SCALE GENOMIC DNA]</scope>
    <source>
        <strain evidence="10 11">LMG 24798</strain>
    </source>
</reference>
<comment type="caution">
    <text evidence="10">The sequence shown here is derived from an EMBL/GenBank/DDBJ whole genome shotgun (WGS) entry which is preliminary data.</text>
</comment>
<keyword evidence="6" id="KW-0486">Methionine biosynthesis</keyword>
<evidence type="ECO:0000313" key="10">
    <source>
        <dbReference type="EMBL" id="RSU11193.1"/>
    </source>
</evidence>
<keyword evidence="5 8" id="KW-0663">Pyridoxal phosphate</keyword>
<dbReference type="GO" id="GO:0047804">
    <property type="term" value="F:cysteine-S-conjugate beta-lyase activity"/>
    <property type="evidence" value="ECO:0007669"/>
    <property type="project" value="UniProtKB-EC"/>
</dbReference>
<dbReference type="Proteomes" id="UP000286773">
    <property type="component" value="Unassembled WGS sequence"/>
</dbReference>